<feature type="compositionally biased region" description="Basic and acidic residues" evidence="1">
    <location>
        <begin position="403"/>
        <end position="423"/>
    </location>
</feature>
<feature type="compositionally biased region" description="Basic and acidic residues" evidence="1">
    <location>
        <begin position="160"/>
        <end position="170"/>
    </location>
</feature>
<dbReference type="RefSeq" id="XP_016612625.1">
    <property type="nucleotide sequence ID" value="XM_016748635.1"/>
</dbReference>
<protein>
    <submittedName>
        <fullName evidence="2">Uncharacterized protein</fullName>
    </submittedName>
</protein>
<dbReference type="PANTHER" id="PTHR40132:SF1">
    <property type="entry name" value="PRE-MRNA-SPLICING FACTOR 38B"/>
    <property type="match status" value="1"/>
</dbReference>
<sequence length="434" mass="48557">MSNNTSNSKPERTAQHQTQATSSSSSSTPPSALNSVVSKLMRAAVGGVPNDIPDDDLDRYIADTILREAAVANKRYNEVGISAFLGKNSLPKANKRFLASVIRSTDAHNDALLRKEREEAELRLRDFKRRQRRELHPDSRDRRRSRGESSSSVLVGTWADESRRGIDRQRRAYKSSQSPDSRRPSSPVWSSPPSPREHRYTQRAMVASRSRSRSPSRSSLRERRRDSSPPSSGEGGRNKRRKSKSAETAGIVRKDKKLMDELNRARRSQGPLPSIDCSSISGESGGNEDVFSLKTSDSGPVRVKRGRGGVGSSRLDKFFQEGYDPGLDISNYDDESLVHYVNRLEELADEQVKAEALHATDISPSPKKKHRESSKHKKKKSKKKSKKRKRDGSVSSETNESDIGDREYGPRKHESRARSHSPDMRATLPAACPW</sequence>
<dbReference type="EMBL" id="KQ257450">
    <property type="protein sequence ID" value="KND04586.1"/>
    <property type="molecule type" value="Genomic_DNA"/>
</dbReference>
<feature type="region of interest" description="Disordered" evidence="1">
    <location>
        <begin position="1"/>
        <end position="34"/>
    </location>
</feature>
<feature type="region of interest" description="Disordered" evidence="1">
    <location>
        <begin position="355"/>
        <end position="434"/>
    </location>
</feature>
<organism evidence="2 3">
    <name type="scientific">Spizellomyces punctatus (strain DAOM BR117)</name>
    <dbReference type="NCBI Taxonomy" id="645134"/>
    <lineage>
        <taxon>Eukaryota</taxon>
        <taxon>Fungi</taxon>
        <taxon>Fungi incertae sedis</taxon>
        <taxon>Chytridiomycota</taxon>
        <taxon>Chytridiomycota incertae sedis</taxon>
        <taxon>Chytridiomycetes</taxon>
        <taxon>Spizellomycetales</taxon>
        <taxon>Spizellomycetaceae</taxon>
        <taxon>Spizellomyces</taxon>
    </lineage>
</organism>
<feature type="compositionally biased region" description="Low complexity" evidence="1">
    <location>
        <begin position="21"/>
        <end position="31"/>
    </location>
</feature>
<dbReference type="AlphaFoldDB" id="A0A0L0HTD2"/>
<accession>A0A0L0HTD2</accession>
<dbReference type="STRING" id="645134.A0A0L0HTD2"/>
<feature type="compositionally biased region" description="Low complexity" evidence="1">
    <location>
        <begin position="175"/>
        <end position="191"/>
    </location>
</feature>
<name>A0A0L0HTD2_SPIPD</name>
<gene>
    <name evidence="2" type="ORF">SPPG_00306</name>
</gene>
<keyword evidence="3" id="KW-1185">Reference proteome</keyword>
<dbReference type="OrthoDB" id="2431475at2759"/>
<dbReference type="OMA" id="TRETRPM"/>
<feature type="compositionally biased region" description="Basic residues" evidence="1">
    <location>
        <begin position="366"/>
        <end position="390"/>
    </location>
</feature>
<evidence type="ECO:0000313" key="2">
    <source>
        <dbReference type="EMBL" id="KND04586.1"/>
    </source>
</evidence>
<dbReference type="PANTHER" id="PTHR40132">
    <property type="entry name" value="PRE-MRNA-SPLICING FACTOR 38B"/>
    <property type="match status" value="1"/>
</dbReference>
<proteinExistence type="predicted"/>
<dbReference type="VEuPathDB" id="FungiDB:SPPG_00306"/>
<feature type="region of interest" description="Disordered" evidence="1">
    <location>
        <begin position="133"/>
        <end position="330"/>
    </location>
</feature>
<dbReference type="InParanoid" id="A0A0L0HTD2"/>
<dbReference type="eggNOG" id="ENOG502S8IJ">
    <property type="taxonomic scope" value="Eukaryota"/>
</dbReference>
<dbReference type="GeneID" id="27684042"/>
<evidence type="ECO:0000313" key="3">
    <source>
        <dbReference type="Proteomes" id="UP000053201"/>
    </source>
</evidence>
<reference evidence="2 3" key="1">
    <citation type="submission" date="2009-08" db="EMBL/GenBank/DDBJ databases">
        <title>The Genome Sequence of Spizellomyces punctatus strain DAOM BR117.</title>
        <authorList>
            <consortium name="The Broad Institute Genome Sequencing Platform"/>
            <person name="Russ C."/>
            <person name="Cuomo C."/>
            <person name="Shea T."/>
            <person name="Young S.K."/>
            <person name="Zeng Q."/>
            <person name="Koehrsen M."/>
            <person name="Haas B."/>
            <person name="Borodovsky M."/>
            <person name="Guigo R."/>
            <person name="Alvarado L."/>
            <person name="Berlin A."/>
            <person name="Bochicchio J."/>
            <person name="Borenstein D."/>
            <person name="Chapman S."/>
            <person name="Chen Z."/>
            <person name="Engels R."/>
            <person name="Freedman E."/>
            <person name="Gellesch M."/>
            <person name="Goldberg J."/>
            <person name="Griggs A."/>
            <person name="Gujja S."/>
            <person name="Heiman D."/>
            <person name="Hepburn T."/>
            <person name="Howarth C."/>
            <person name="Jen D."/>
            <person name="Larson L."/>
            <person name="Lewis B."/>
            <person name="Mehta T."/>
            <person name="Park D."/>
            <person name="Pearson M."/>
            <person name="Roberts A."/>
            <person name="Saif S."/>
            <person name="Shenoy N."/>
            <person name="Sisk P."/>
            <person name="Stolte C."/>
            <person name="Sykes S."/>
            <person name="Thomson T."/>
            <person name="Walk T."/>
            <person name="White J."/>
            <person name="Yandava C."/>
            <person name="Burger G."/>
            <person name="Gray M.W."/>
            <person name="Holland P.W.H."/>
            <person name="King N."/>
            <person name="Lang F.B.F."/>
            <person name="Roger A.J."/>
            <person name="Ruiz-Trillo I."/>
            <person name="Lander E."/>
            <person name="Nusbaum C."/>
        </authorList>
    </citation>
    <scope>NUCLEOTIDE SEQUENCE [LARGE SCALE GENOMIC DNA]</scope>
    <source>
        <strain evidence="2 3">DAOM BR117</strain>
    </source>
</reference>
<dbReference type="Proteomes" id="UP000053201">
    <property type="component" value="Unassembled WGS sequence"/>
</dbReference>
<evidence type="ECO:0000256" key="1">
    <source>
        <dbReference type="SAM" id="MobiDB-lite"/>
    </source>
</evidence>